<dbReference type="AlphaFoldDB" id="A0A6T8PBY2"/>
<proteinExistence type="predicted"/>
<dbReference type="EMBL" id="HBFK01037203">
    <property type="protein sequence ID" value="CAD8756043.1"/>
    <property type="molecule type" value="Transcribed_RNA"/>
</dbReference>
<reference evidence="2" key="1">
    <citation type="submission" date="2021-01" db="EMBL/GenBank/DDBJ databases">
        <authorList>
            <person name="Corre E."/>
            <person name="Pelletier E."/>
            <person name="Niang G."/>
            <person name="Scheremetjew M."/>
            <person name="Finn R."/>
            <person name="Kale V."/>
            <person name="Holt S."/>
            <person name="Cochrane G."/>
            <person name="Meng A."/>
            <person name="Brown T."/>
            <person name="Cohen L."/>
        </authorList>
    </citation>
    <scope>NUCLEOTIDE SEQUENCE</scope>
    <source>
        <strain evidence="2">CCMP441</strain>
    </source>
</reference>
<protein>
    <submittedName>
        <fullName evidence="2">Uncharacterized protein</fullName>
    </submittedName>
</protein>
<name>A0A6T8PBY2_HEMAN</name>
<feature type="compositionally biased region" description="Basic and acidic residues" evidence="1">
    <location>
        <begin position="40"/>
        <end position="109"/>
    </location>
</feature>
<evidence type="ECO:0000313" key="2">
    <source>
        <dbReference type="EMBL" id="CAD8756043.1"/>
    </source>
</evidence>
<evidence type="ECO:0000256" key="1">
    <source>
        <dbReference type="SAM" id="MobiDB-lite"/>
    </source>
</evidence>
<feature type="region of interest" description="Disordered" evidence="1">
    <location>
        <begin position="15"/>
        <end position="109"/>
    </location>
</feature>
<organism evidence="2">
    <name type="scientific">Hemiselmis andersenii</name>
    <name type="common">Cryptophyte alga</name>
    <dbReference type="NCBI Taxonomy" id="464988"/>
    <lineage>
        <taxon>Eukaryota</taxon>
        <taxon>Cryptophyceae</taxon>
        <taxon>Cryptomonadales</taxon>
        <taxon>Hemiselmidaceae</taxon>
        <taxon>Hemiselmis</taxon>
    </lineage>
</organism>
<gene>
    <name evidence="2" type="ORF">HAND1043_LOCUS22552</name>
</gene>
<sequence length="109" mass="12608">MGACLSAAAFVEEGGLVNEGSVSEAQEKKERARAARKAKHDPYSGKFVDPEDAREKSRDEKLREASMRARQQFRQDQRTPSRKELNEKKYEKKMAERAASRKNLEYEWD</sequence>
<accession>A0A6T8PBY2</accession>